<keyword evidence="3" id="KW-1185">Reference proteome</keyword>
<organism evidence="2 3">
    <name type="scientific">Amphibacillus marinus</name>
    <dbReference type="NCBI Taxonomy" id="872970"/>
    <lineage>
        <taxon>Bacteria</taxon>
        <taxon>Bacillati</taxon>
        <taxon>Bacillota</taxon>
        <taxon>Bacilli</taxon>
        <taxon>Bacillales</taxon>
        <taxon>Bacillaceae</taxon>
        <taxon>Amphibacillus</taxon>
    </lineage>
</organism>
<proteinExistence type="predicted"/>
<reference evidence="2 3" key="1">
    <citation type="submission" date="2016-10" db="EMBL/GenBank/DDBJ databases">
        <authorList>
            <person name="de Groot N.N."/>
        </authorList>
    </citation>
    <scope>NUCLEOTIDE SEQUENCE [LARGE SCALE GENOMIC DNA]</scope>
    <source>
        <strain evidence="2 3">CGMCC 1.10434</strain>
    </source>
</reference>
<dbReference type="AlphaFoldDB" id="A0A1H8PRW5"/>
<sequence length="47" mass="5125">MQQPKNDPNAPVSKTNPEKVKQEIQKDVNAGQGDITAREAGGLKHKK</sequence>
<evidence type="ECO:0000313" key="2">
    <source>
        <dbReference type="EMBL" id="SEO44448.1"/>
    </source>
</evidence>
<feature type="compositionally biased region" description="Basic and acidic residues" evidence="1">
    <location>
        <begin position="16"/>
        <end position="26"/>
    </location>
</feature>
<accession>A0A1H8PRW5</accession>
<protein>
    <submittedName>
        <fullName evidence="2">Uncharacterized protein</fullName>
    </submittedName>
</protein>
<name>A0A1H8PRW5_9BACI</name>
<dbReference type="RefSeq" id="WP_177178279.1">
    <property type="nucleotide sequence ID" value="NZ_FODJ01000007.1"/>
</dbReference>
<dbReference type="Proteomes" id="UP000199300">
    <property type="component" value="Unassembled WGS sequence"/>
</dbReference>
<evidence type="ECO:0000313" key="3">
    <source>
        <dbReference type="Proteomes" id="UP000199300"/>
    </source>
</evidence>
<gene>
    <name evidence="2" type="ORF">SAMN04488134_107158</name>
</gene>
<feature type="region of interest" description="Disordered" evidence="1">
    <location>
        <begin position="1"/>
        <end position="47"/>
    </location>
</feature>
<evidence type="ECO:0000256" key="1">
    <source>
        <dbReference type="SAM" id="MobiDB-lite"/>
    </source>
</evidence>
<dbReference type="EMBL" id="FODJ01000007">
    <property type="protein sequence ID" value="SEO44448.1"/>
    <property type="molecule type" value="Genomic_DNA"/>
</dbReference>